<evidence type="ECO:0000259" key="7">
    <source>
        <dbReference type="PROSITE" id="PS50119"/>
    </source>
</evidence>
<feature type="domain" description="RING-type" evidence="6">
    <location>
        <begin position="764"/>
        <end position="806"/>
    </location>
</feature>
<dbReference type="GO" id="GO:0005737">
    <property type="term" value="C:cytoplasm"/>
    <property type="evidence" value="ECO:0007669"/>
    <property type="project" value="TreeGrafter"/>
</dbReference>
<dbReference type="SMART" id="SM00336">
    <property type="entry name" value="BBOX"/>
    <property type="match status" value="1"/>
</dbReference>
<evidence type="ECO:0000256" key="2">
    <source>
        <dbReference type="ARBA" id="ARBA00022771"/>
    </source>
</evidence>
<organism evidence="8 9">
    <name type="scientific">Scophthalmus maximus</name>
    <name type="common">Turbot</name>
    <name type="synonym">Psetta maxima</name>
    <dbReference type="NCBI Taxonomy" id="52904"/>
    <lineage>
        <taxon>Eukaryota</taxon>
        <taxon>Metazoa</taxon>
        <taxon>Chordata</taxon>
        <taxon>Craniata</taxon>
        <taxon>Vertebrata</taxon>
        <taxon>Euteleostomi</taxon>
        <taxon>Actinopterygii</taxon>
        <taxon>Neopterygii</taxon>
        <taxon>Teleostei</taxon>
        <taxon>Neoteleostei</taxon>
        <taxon>Acanthomorphata</taxon>
        <taxon>Carangaria</taxon>
        <taxon>Pleuronectiformes</taxon>
        <taxon>Pleuronectoidei</taxon>
        <taxon>Scophthalmidae</taxon>
        <taxon>Scophthalmus</taxon>
    </lineage>
</organism>
<feature type="region of interest" description="Disordered" evidence="5">
    <location>
        <begin position="677"/>
        <end position="748"/>
    </location>
</feature>
<dbReference type="PROSITE" id="PS50089">
    <property type="entry name" value="ZF_RING_2"/>
    <property type="match status" value="1"/>
</dbReference>
<protein>
    <submittedName>
        <fullName evidence="8">Putative sterile alpha motif domain-containing protein 9-like</fullName>
    </submittedName>
</protein>
<feature type="domain" description="B box-type" evidence="7">
    <location>
        <begin position="943"/>
        <end position="979"/>
    </location>
</feature>
<dbReference type="CDD" id="cd19802">
    <property type="entry name" value="Bbox1_TRIM8-like"/>
    <property type="match status" value="1"/>
</dbReference>
<dbReference type="Gene3D" id="3.30.160.60">
    <property type="entry name" value="Classic Zinc Finger"/>
    <property type="match status" value="1"/>
</dbReference>
<dbReference type="Proteomes" id="UP000246464">
    <property type="component" value="Chromosome 19"/>
</dbReference>
<dbReference type="Pfam" id="PF00643">
    <property type="entry name" value="zf-B_box"/>
    <property type="match status" value="1"/>
</dbReference>
<name>A0A2U9CP46_SCOMX</name>
<dbReference type="PROSITE" id="PS00518">
    <property type="entry name" value="ZF_RING_1"/>
    <property type="match status" value="1"/>
</dbReference>
<feature type="region of interest" description="Disordered" evidence="5">
    <location>
        <begin position="1"/>
        <end position="26"/>
    </location>
</feature>
<proteinExistence type="predicted"/>
<keyword evidence="9" id="KW-1185">Reference proteome</keyword>
<dbReference type="PROSITE" id="PS50119">
    <property type="entry name" value="ZF_BBOX"/>
    <property type="match status" value="1"/>
</dbReference>
<evidence type="ECO:0000313" key="9">
    <source>
        <dbReference type="Proteomes" id="UP000246464"/>
    </source>
</evidence>
<feature type="compositionally biased region" description="Basic and acidic residues" evidence="5">
    <location>
        <begin position="734"/>
        <end position="744"/>
    </location>
</feature>
<dbReference type="InterPro" id="IPR017907">
    <property type="entry name" value="Znf_RING_CS"/>
</dbReference>
<evidence type="ECO:0000256" key="3">
    <source>
        <dbReference type="ARBA" id="ARBA00022833"/>
    </source>
</evidence>
<dbReference type="STRING" id="52904.ENSSMAP00000025726"/>
<dbReference type="Pfam" id="PF13445">
    <property type="entry name" value="zf-RING_UBOX"/>
    <property type="match status" value="1"/>
</dbReference>
<reference evidence="8 9" key="1">
    <citation type="submission" date="2017-12" db="EMBL/GenBank/DDBJ databases">
        <title>Integrating genomic resources of turbot (Scophthalmus maximus) in depth evaluation of genetic and physical mapping variation across individuals.</title>
        <authorList>
            <person name="Martinez P."/>
        </authorList>
    </citation>
    <scope>NUCLEOTIDE SEQUENCE [LARGE SCALE GENOMIC DNA]</scope>
</reference>
<evidence type="ECO:0000259" key="6">
    <source>
        <dbReference type="PROSITE" id="PS50089"/>
    </source>
</evidence>
<accession>A0A2U9CP46</accession>
<dbReference type="Gene3D" id="3.30.40.10">
    <property type="entry name" value="Zinc/RING finger domain, C3HC4 (zinc finger)"/>
    <property type="match status" value="1"/>
</dbReference>
<dbReference type="InterPro" id="IPR027370">
    <property type="entry name" value="Znf-RING_euk"/>
</dbReference>
<dbReference type="GO" id="GO:0008270">
    <property type="term" value="F:zinc ion binding"/>
    <property type="evidence" value="ECO:0007669"/>
    <property type="project" value="UniProtKB-KW"/>
</dbReference>
<evidence type="ECO:0000256" key="1">
    <source>
        <dbReference type="ARBA" id="ARBA00022723"/>
    </source>
</evidence>
<sequence>MSCITSTDSVASDRSDETSDDGPDEVSEVECIINPKIQKVSQYVIENPESTNTQLFSMLALLSAYVPGSYLLESECQQILGPPDPIHGGPPFEERMKTFIDFISKSGPKCKIHQKLAPECVVLLNDLGISRSATARNLMSSLCGDQIEPHLIRFIKDLLTKREMGEKVKDKFSRLIEDIKKHEGFYKALSVLRTASDKFGLNPVFPEVVARLNYIARNPPHYGYAIKWANKAIERDPLNSYFADTLGQIHKHRLLKTEGFENIMNIADKAFEAFKDVERKAEEEESSKTATADTGSTSDTFNNRGLFGFLQVAKITFEKLSQQQRKSLIQNKKMEVEAKFEFFEWYLGFSRPDMKTLEPPFFWKDVAYCYKHYTTIPAAESTSFPGLLVCLDHGLFTSKERRAEFLEAEKTVSDLEEIRGVLKTTYEENVDDVKVAERYILSNIVLSNKMPDSPQLTSVRELKTIIQRFLGIERSHRSPGFYLLVLLLLWPEEKPPALQGDATQLPLDLMFDCDLQQYVTLMKKAFERAKYAKYLRGRHLLPLFFLGTGSGLSKWVHKSRLDAVVEEKVDVELAGVQQNKNTKKSVRIADMWIKGEVWQLPEIKKILLPVKPCQSPVRLQQQEEQEVFVCPGGRKIKTSIQRQLDAAVLRPPLFYLGFTIQGPVVFPPREFPRIRERSISPASSQQPQRNRRCARASSREPSTDRNTTEPTVRRLTRVPGQWTHEGTGTGTGRRRLDVRSRRATGEPAPETRILSSVLQEELTCPVCLDLFRDPYLLPCGHNFCKSCLDHLRRQSERGRLRCPECRDSHRCGAHFQKNFKLANIADDYRHRRQATAAATAGLKSRELLSSSQQVRSACVVLCDYCPLAVASAVSGAGDNDASSAASVSHDGGAAAAESRFAVKTCLKCEVSMCQEHVKPHLELPAFCEHPLTEPIDDFWKRKCPAHDEIYRYYCLDDKVCVCNACTIEGEHSGHTMKTLKNTMKDLKGTLDKQLYRVDRKFSLAEKKLQEQKEKERQNKRFMDDSEQCLDRLGEEMKAKVLSFVGRLRECTRTHCDTNGLAIQKNICRISQDQARLQEARCGIQSLMQEDDPFRFIQSYKTTGKQ</sequence>
<feature type="compositionally biased region" description="Polar residues" evidence="5">
    <location>
        <begin position="1"/>
        <end position="10"/>
    </location>
</feature>
<dbReference type="InterPro" id="IPR001841">
    <property type="entry name" value="Znf_RING"/>
</dbReference>
<dbReference type="PANTHER" id="PTHR16155">
    <property type="entry name" value="DED DOMAIN-CONTAINING PROTEIN"/>
    <property type="match status" value="1"/>
</dbReference>
<keyword evidence="1" id="KW-0479">Metal-binding</keyword>
<dbReference type="SMART" id="SM00184">
    <property type="entry name" value="RING"/>
    <property type="match status" value="1"/>
</dbReference>
<evidence type="ECO:0000313" key="8">
    <source>
        <dbReference type="EMBL" id="AWP18335.1"/>
    </source>
</evidence>
<evidence type="ECO:0000256" key="4">
    <source>
        <dbReference type="PROSITE-ProRule" id="PRU00024"/>
    </source>
</evidence>
<dbReference type="SUPFAM" id="SSF57850">
    <property type="entry name" value="RING/U-box"/>
    <property type="match status" value="1"/>
</dbReference>
<keyword evidence="2 4" id="KW-0863">Zinc-finger</keyword>
<dbReference type="EMBL" id="CP026261">
    <property type="protein sequence ID" value="AWP18335.1"/>
    <property type="molecule type" value="Genomic_DNA"/>
</dbReference>
<dbReference type="PANTHER" id="PTHR16155:SF18">
    <property type="entry name" value="STERILE ALPHA MOTIF DOMAIN-CONTAINING PROTEIN 9-LIKE"/>
    <property type="match status" value="1"/>
</dbReference>
<evidence type="ECO:0000256" key="5">
    <source>
        <dbReference type="SAM" id="MobiDB-lite"/>
    </source>
</evidence>
<gene>
    <name evidence="8" type="ORF">SMAX5B_021479</name>
</gene>
<dbReference type="InterPro" id="IPR013083">
    <property type="entry name" value="Znf_RING/FYVE/PHD"/>
</dbReference>
<dbReference type="Gene3D" id="4.10.830.40">
    <property type="match status" value="1"/>
</dbReference>
<dbReference type="SUPFAM" id="SSF57845">
    <property type="entry name" value="B-box zinc-binding domain"/>
    <property type="match status" value="1"/>
</dbReference>
<dbReference type="InterPro" id="IPR000315">
    <property type="entry name" value="Znf_B-box"/>
</dbReference>
<dbReference type="AlphaFoldDB" id="A0A2U9CP46"/>
<feature type="compositionally biased region" description="Basic and acidic residues" evidence="5">
    <location>
        <begin position="697"/>
        <end position="707"/>
    </location>
</feature>
<keyword evidence="3" id="KW-0862">Zinc</keyword>